<name>A0A1B8ATV5_FUSPO</name>
<feature type="region of interest" description="Disordered" evidence="1">
    <location>
        <begin position="56"/>
        <end position="78"/>
    </location>
</feature>
<dbReference type="Proteomes" id="UP000091967">
    <property type="component" value="Unassembled WGS sequence"/>
</dbReference>
<accession>A0A1B8ATV5</accession>
<evidence type="ECO:0000313" key="2">
    <source>
        <dbReference type="EMBL" id="OBS23962.1"/>
    </source>
</evidence>
<proteinExistence type="predicted"/>
<organism evidence="2 3">
    <name type="scientific">Fusarium poae</name>
    <dbReference type="NCBI Taxonomy" id="36050"/>
    <lineage>
        <taxon>Eukaryota</taxon>
        <taxon>Fungi</taxon>
        <taxon>Dikarya</taxon>
        <taxon>Ascomycota</taxon>
        <taxon>Pezizomycotina</taxon>
        <taxon>Sordariomycetes</taxon>
        <taxon>Hypocreomycetidae</taxon>
        <taxon>Hypocreales</taxon>
        <taxon>Nectriaceae</taxon>
        <taxon>Fusarium</taxon>
    </lineage>
</organism>
<reference evidence="2 3" key="1">
    <citation type="submission" date="2016-06" db="EMBL/GenBank/DDBJ databases">
        <title>Living apart together: crosstalk between the core and supernumerary genomes in a fungal plant pathogen.</title>
        <authorList>
            <person name="Vanheule A."/>
            <person name="Audenaert K."/>
            <person name="Warris S."/>
            <person name="Van De Geest H."/>
            <person name="Schijlen E."/>
            <person name="Hofte M."/>
            <person name="De Saeger S."/>
            <person name="Haesaert G."/>
            <person name="Waalwijk C."/>
            <person name="Van Der Lee T."/>
        </authorList>
    </citation>
    <scope>NUCLEOTIDE SEQUENCE [LARGE SCALE GENOMIC DNA]</scope>
    <source>
        <strain evidence="2 3">2516</strain>
    </source>
</reference>
<dbReference type="AlphaFoldDB" id="A0A1B8ATV5"/>
<protein>
    <submittedName>
        <fullName evidence="2">Uncharacterized protein</fullName>
    </submittedName>
</protein>
<keyword evidence="3" id="KW-1185">Reference proteome</keyword>
<dbReference type="PROSITE" id="PS51257">
    <property type="entry name" value="PROKAR_LIPOPROTEIN"/>
    <property type="match status" value="1"/>
</dbReference>
<dbReference type="EMBL" id="LYXU01000002">
    <property type="protein sequence ID" value="OBS23962.1"/>
    <property type="molecule type" value="Genomic_DNA"/>
</dbReference>
<evidence type="ECO:0000313" key="3">
    <source>
        <dbReference type="Proteomes" id="UP000091967"/>
    </source>
</evidence>
<sequence length="158" mass="16973">MKSGLAPEKGEKCAAAHLTSASACHDGQDGEEEPAPPYSPKPCLCLQRLRKRQRQAGLGRASMARTVPPPEKISQNSAGRGVGCSFDNGLLGRARSWAWRKDICVSAGQDYLTTRRRGPNNTAANGWRSGENFAKCGGRVGTPPPQLCSLDYYNIVLS</sequence>
<comment type="caution">
    <text evidence="2">The sequence shown here is derived from an EMBL/GenBank/DDBJ whole genome shotgun (WGS) entry which is preliminary data.</text>
</comment>
<evidence type="ECO:0000256" key="1">
    <source>
        <dbReference type="SAM" id="MobiDB-lite"/>
    </source>
</evidence>
<gene>
    <name evidence="2" type="ORF">FPOA_04510</name>
</gene>